<feature type="transmembrane region" description="Helical" evidence="1">
    <location>
        <begin position="1078"/>
        <end position="1099"/>
    </location>
</feature>
<organism evidence="2 3">
    <name type="scientific">Orchesella dallaii</name>
    <dbReference type="NCBI Taxonomy" id="48710"/>
    <lineage>
        <taxon>Eukaryota</taxon>
        <taxon>Metazoa</taxon>
        <taxon>Ecdysozoa</taxon>
        <taxon>Arthropoda</taxon>
        <taxon>Hexapoda</taxon>
        <taxon>Collembola</taxon>
        <taxon>Entomobryomorpha</taxon>
        <taxon>Entomobryoidea</taxon>
        <taxon>Orchesellidae</taxon>
        <taxon>Orchesellinae</taxon>
        <taxon>Orchesella</taxon>
    </lineage>
</organism>
<evidence type="ECO:0000313" key="2">
    <source>
        <dbReference type="EMBL" id="CAL8118997.1"/>
    </source>
</evidence>
<feature type="transmembrane region" description="Helical" evidence="1">
    <location>
        <begin position="20"/>
        <end position="37"/>
    </location>
</feature>
<keyword evidence="3" id="KW-1185">Reference proteome</keyword>
<feature type="transmembrane region" description="Helical" evidence="1">
    <location>
        <begin position="329"/>
        <end position="347"/>
    </location>
</feature>
<feature type="transmembrane region" description="Helical" evidence="1">
    <location>
        <begin position="801"/>
        <end position="825"/>
    </location>
</feature>
<proteinExistence type="predicted"/>
<evidence type="ECO:0000256" key="1">
    <source>
        <dbReference type="SAM" id="Phobius"/>
    </source>
</evidence>
<feature type="transmembrane region" description="Helical" evidence="1">
    <location>
        <begin position="1305"/>
        <end position="1322"/>
    </location>
</feature>
<comment type="caution">
    <text evidence="2">The sequence shown here is derived from an EMBL/GenBank/DDBJ whole genome shotgun (WGS) entry which is preliminary data.</text>
</comment>
<feature type="transmembrane region" description="Helical" evidence="1">
    <location>
        <begin position="1171"/>
        <end position="1192"/>
    </location>
</feature>
<feature type="transmembrane region" description="Helical" evidence="1">
    <location>
        <begin position="49"/>
        <end position="74"/>
    </location>
</feature>
<feature type="transmembrane region" description="Helical" evidence="1">
    <location>
        <begin position="173"/>
        <end position="193"/>
    </location>
</feature>
<feature type="transmembrane region" description="Helical" evidence="1">
    <location>
        <begin position="955"/>
        <end position="974"/>
    </location>
</feature>
<feature type="transmembrane region" description="Helical" evidence="1">
    <location>
        <begin position="622"/>
        <end position="652"/>
    </location>
</feature>
<feature type="transmembrane region" description="Helical" evidence="1">
    <location>
        <begin position="522"/>
        <end position="543"/>
    </location>
</feature>
<keyword evidence="1" id="KW-1133">Transmembrane helix</keyword>
<protein>
    <submittedName>
        <fullName evidence="2">Uncharacterized protein</fullName>
    </submittedName>
</protein>
<feature type="transmembrane region" description="Helical" evidence="1">
    <location>
        <begin position="1328"/>
        <end position="1352"/>
    </location>
</feature>
<accession>A0ABP1R8K5</accession>
<feature type="transmembrane region" description="Helical" evidence="1">
    <location>
        <begin position="435"/>
        <end position="461"/>
    </location>
</feature>
<sequence length="1424" mass="165414">MYRKWEVKTIDPLLKSLRAAYIILPIACCVHFIEFHNDKMYLFWIFEGHYVWLTVVAFIAHLIIIIGGSVGCWCSCAFQFHSLIIPFVTNIKILKEIMPKRQTDTEIYRTHHSLRKPENMVATFHLLLLWERIGTEIFAKLFYPIQTSAAYLVIICSVSLIEYGELMSWKMWILLGSVILISNVTWLTVLHCAGMTPTVSKKCITSWKLFNWNLRDKKYMLRAAKSCRPWRFPSVLFIEKQQNPPLQTIYHHDFPRNLEIFPTQYQSKLTCGIPFEWSTEQGKVIVSPHGKLKLGLLIAYTSLYLLYLACWIHIELQYSSKSPYVFGDIVMRGAYFFLCFGITYAMWNTYKYTDMYAFYINEWIRLYGHINENYVRSNFRPWTLDCDPLLRMMSSLYVTIPIAQVLHFLHFPDSKLYAYWIVKDWDMPTLKLITFYLHVIGTANAVVNNGCVAVFHCYMFLIPLSLSFKVLRECRPGVSDDLHHYETRNRLRKPHDAIKLYRALMDLKTLQNHVNMKAYEDITLRIVCTMGSILSALLFGNLWKQSNRYMIYVNEWIKLQQFIEAKYVRKECRPLKLKCDPIVQILSLMYIFIPLGQVIHFLEYPESKLYGYWLVKGSMFDGIVYLVHVLIIYGGLVASICAGLFHAFIFVIPVSVCFQTLDECRCSLIFRDTYLGRNASSCWAHKQKDKGVDTAMEKGYLELQVGDLTVYSQVFASYAVEFSKEYRKYKEVKSKLTFGVPFEWSPEQGKVIVSPYGKIKLGLLIVSTSLYLLYLACWIQMDLQYSSKSPYVFGDIVMRGAYFLCCFSIMYAMWNTYISTIYIFYINERFRLYGHINENYVLSNFRPWALDCDSLLRISSSFYVTIPIAQVLHFLQFPDSKLPGVKDDLHDYETRNRLQKPHDAIKLYRALYVNAFGGNVCVTHMLYILQTAGSYCSAICFVCLLHYGLDVGIEIASILFIIGFTGVIIWVIMLQTSGKYTKITTAWIRRWRIAKWSNSSDQKYCKKVGSPFFVNSGVREISRLMGRIAGRSKFEKMLSAKTLRLFSFIIRAASFGGLSPFKWCKKTDSLIVTQQSRYWFLLNVLALHFYVFYLVLIVGMELLAKKPNPSLLPLAFGTLMITICTLVLIHNMRSLEGTMMGYINSFLYFCKYFKRRYMLYQRDEERNGCELLMEVACCGIILFPIGYGAYFIANPYDKMFLTSPFVTHPTLFRVSLCILVPTCMTCCVGVTGLFSFYMISLTLPLFVSATIGKEILPKKRSEERYKTHPHLRKPFNIICVYKTITIFNIDTNIISDSIMLLTQNILSYCIVICNFCLSNFYSGLDIRAVLIIGGLNISCLVVWMTTLWLGGISFKISSGKLRVLSRHPWVIDTREMKYFKKALKALRPIHLSFGSFYITRMLSGLKFLNFVIWATTKTLMMFKA</sequence>
<feature type="transmembrane region" description="Helical" evidence="1">
    <location>
        <begin position="761"/>
        <end position="781"/>
    </location>
</feature>
<name>A0ABP1R8K5_9HEXA</name>
<keyword evidence="1" id="KW-0472">Membrane</keyword>
<keyword evidence="1" id="KW-0812">Transmembrane</keyword>
<gene>
    <name evidence="2" type="ORF">ODALV1_LOCUS18349</name>
</gene>
<evidence type="ECO:0000313" key="3">
    <source>
        <dbReference type="Proteomes" id="UP001642540"/>
    </source>
</evidence>
<dbReference type="Proteomes" id="UP001642540">
    <property type="component" value="Unassembled WGS sequence"/>
</dbReference>
<feature type="transmembrane region" description="Helical" evidence="1">
    <location>
        <begin position="1111"/>
        <end position="1129"/>
    </location>
</feature>
<dbReference type="EMBL" id="CAXLJM020000057">
    <property type="protein sequence ID" value="CAL8118997.1"/>
    <property type="molecule type" value="Genomic_DNA"/>
</dbReference>
<feature type="transmembrane region" description="Helical" evidence="1">
    <location>
        <begin position="141"/>
        <end position="161"/>
    </location>
</feature>
<feature type="transmembrane region" description="Helical" evidence="1">
    <location>
        <begin position="294"/>
        <end position="314"/>
    </location>
</feature>
<reference evidence="2 3" key="1">
    <citation type="submission" date="2024-08" db="EMBL/GenBank/DDBJ databases">
        <authorList>
            <person name="Cucini C."/>
            <person name="Frati F."/>
        </authorList>
    </citation>
    <scope>NUCLEOTIDE SEQUENCE [LARGE SCALE GENOMIC DNA]</scope>
</reference>
<feature type="transmembrane region" description="Helical" evidence="1">
    <location>
        <begin position="582"/>
        <end position="602"/>
    </location>
</feature>